<accession>A0A1H6F4I5</accession>
<dbReference type="Proteomes" id="UP000236724">
    <property type="component" value="Unassembled WGS sequence"/>
</dbReference>
<gene>
    <name evidence="1" type="ORF">MBHS_00893</name>
</gene>
<name>A0A1H6F4I5_9GAMM</name>
<reference evidence="1 2" key="1">
    <citation type="submission" date="2016-10" db="EMBL/GenBank/DDBJ databases">
        <authorList>
            <person name="de Groot N.N."/>
        </authorList>
    </citation>
    <scope>NUCLEOTIDE SEQUENCE [LARGE SCALE GENOMIC DNA]</scope>
    <source>
        <strain evidence="1">MBHS1</strain>
    </source>
</reference>
<evidence type="ECO:0000313" key="2">
    <source>
        <dbReference type="Proteomes" id="UP000236724"/>
    </source>
</evidence>
<proteinExistence type="predicted"/>
<dbReference type="EMBL" id="FMSV02000148">
    <property type="protein sequence ID" value="SEH05040.1"/>
    <property type="molecule type" value="Genomic_DNA"/>
</dbReference>
<dbReference type="OrthoDB" id="9933296at2"/>
<dbReference type="AlphaFoldDB" id="A0A1H6F4I5"/>
<sequence>MKINGMTTIKEIRSKIGVYNKTINNYITAFDIHIQKDFYVDAPNYFGDFRDYQTVSIEFANLLYSQNKKMVEFEKDYYKWKTPKEISITTGLDLKRILLHLNSNKRHFIETDLNTHKEKVIDNVTGMRNNKIDDSTKIKNISSYKIMRDIHREERNNAIQNIIT</sequence>
<keyword evidence="2" id="KW-1185">Reference proteome</keyword>
<evidence type="ECO:0000313" key="1">
    <source>
        <dbReference type="EMBL" id="SEH05040.1"/>
    </source>
</evidence>
<organism evidence="1 2">
    <name type="scientific">Candidatus Venteria ishoeyi</name>
    <dbReference type="NCBI Taxonomy" id="1899563"/>
    <lineage>
        <taxon>Bacteria</taxon>
        <taxon>Pseudomonadati</taxon>
        <taxon>Pseudomonadota</taxon>
        <taxon>Gammaproteobacteria</taxon>
        <taxon>Thiotrichales</taxon>
        <taxon>Thiotrichaceae</taxon>
        <taxon>Venteria</taxon>
    </lineage>
</organism>
<protein>
    <submittedName>
        <fullName evidence="1">Uncharacterized protein</fullName>
    </submittedName>
</protein>